<gene>
    <name evidence="1" type="ORF">KOF26_15400</name>
</gene>
<name>A0ABS6BLQ4_9SPHN</name>
<sequence length="183" mass="19316">MQTAEAAPAGAFHHRLRADTRADHEAVDDRFGRFDLADADSYRQFLTAHSLVLPGFEAALAPAALMPGWEQRTAALADDLAALGADMPAPLVPAAAMHGAARWGAIYVVEGSRLGGAVLSRRVGAGLPAAYLSAVHRGGAWRRFLAAMDAAAVDESWRRAAIASARSVFAAYRRAADEARTHG</sequence>
<evidence type="ECO:0000313" key="2">
    <source>
        <dbReference type="Proteomes" id="UP000776276"/>
    </source>
</evidence>
<protein>
    <submittedName>
        <fullName evidence="1">Biliverdin-producing heme oxygenase</fullName>
    </submittedName>
</protein>
<dbReference type="Proteomes" id="UP000776276">
    <property type="component" value="Unassembled WGS sequence"/>
</dbReference>
<reference evidence="1 2" key="1">
    <citation type="submission" date="2021-06" db="EMBL/GenBank/DDBJ databases">
        <title>Sphingomonas sp. XMGL2, whole genome shotgun sequencing project.</title>
        <authorList>
            <person name="Zhao G."/>
            <person name="Shen L."/>
        </authorList>
    </citation>
    <scope>NUCLEOTIDE SEQUENCE [LARGE SCALE GENOMIC DNA]</scope>
    <source>
        <strain evidence="1 2">XMGL2</strain>
    </source>
</reference>
<proteinExistence type="predicted"/>
<evidence type="ECO:0000313" key="1">
    <source>
        <dbReference type="EMBL" id="MBU3079244.1"/>
    </source>
</evidence>
<organism evidence="1 2">
    <name type="scientific">Sphingomonas quercus</name>
    <dbReference type="NCBI Taxonomy" id="2842451"/>
    <lineage>
        <taxon>Bacteria</taxon>
        <taxon>Pseudomonadati</taxon>
        <taxon>Pseudomonadota</taxon>
        <taxon>Alphaproteobacteria</taxon>
        <taxon>Sphingomonadales</taxon>
        <taxon>Sphingomonadaceae</taxon>
        <taxon>Sphingomonas</taxon>
    </lineage>
</organism>
<dbReference type="CDD" id="cd19166">
    <property type="entry name" value="HemeO-bac"/>
    <property type="match status" value="1"/>
</dbReference>
<keyword evidence="2" id="KW-1185">Reference proteome</keyword>
<comment type="caution">
    <text evidence="1">The sequence shown here is derived from an EMBL/GenBank/DDBJ whole genome shotgun (WGS) entry which is preliminary data.</text>
</comment>
<dbReference type="RefSeq" id="WP_216327043.1">
    <property type="nucleotide sequence ID" value="NZ_JAHKRT010000009.1"/>
</dbReference>
<dbReference type="EMBL" id="JAHKRT010000009">
    <property type="protein sequence ID" value="MBU3079244.1"/>
    <property type="molecule type" value="Genomic_DNA"/>
</dbReference>
<accession>A0ABS6BLQ4</accession>